<evidence type="ECO:0000256" key="4">
    <source>
        <dbReference type="PROSITE-ProRule" id="PRU00175"/>
    </source>
</evidence>
<gene>
    <name evidence="7" type="primary">ORF98751</name>
</gene>
<dbReference type="AlphaFoldDB" id="A0A0B7A663"/>
<accession>A0A0B7A663</accession>
<dbReference type="PROSITE" id="PS50089">
    <property type="entry name" value="ZF_RING_2"/>
    <property type="match status" value="1"/>
</dbReference>
<dbReference type="InterPro" id="IPR001841">
    <property type="entry name" value="Znf_RING"/>
</dbReference>
<dbReference type="Pfam" id="PF13445">
    <property type="entry name" value="zf-RING_UBOX"/>
    <property type="match status" value="1"/>
</dbReference>
<dbReference type="EMBL" id="HACG01029297">
    <property type="protein sequence ID" value="CEK76162.1"/>
    <property type="molecule type" value="Transcribed_RNA"/>
</dbReference>
<evidence type="ECO:0000313" key="7">
    <source>
        <dbReference type="EMBL" id="CEK76162.1"/>
    </source>
</evidence>
<feature type="region of interest" description="Disordered" evidence="5">
    <location>
        <begin position="1"/>
        <end position="38"/>
    </location>
</feature>
<dbReference type="InterPro" id="IPR027370">
    <property type="entry name" value="Znf-RING_euk"/>
</dbReference>
<evidence type="ECO:0000256" key="1">
    <source>
        <dbReference type="ARBA" id="ARBA00022723"/>
    </source>
</evidence>
<feature type="non-terminal residue" evidence="7">
    <location>
        <position position="1"/>
    </location>
</feature>
<proteinExistence type="predicted"/>
<sequence>EVGDELKPSSRDTTDRRRHHLEDDADSSATDDSLKRGEFERYRRRLERDRYFTQAIDPSSISSGSPPLSPAGSSNNMSTTAAGNKLAQEIHDEFLTCKICLEGFKSPKCLDCLHTFCEQCIDNHVLNEW</sequence>
<dbReference type="InterPro" id="IPR013083">
    <property type="entry name" value="Znf_RING/FYVE/PHD"/>
</dbReference>
<evidence type="ECO:0000256" key="5">
    <source>
        <dbReference type="SAM" id="MobiDB-lite"/>
    </source>
</evidence>
<keyword evidence="2 4" id="KW-0863">Zinc-finger</keyword>
<evidence type="ECO:0000256" key="2">
    <source>
        <dbReference type="ARBA" id="ARBA00022771"/>
    </source>
</evidence>
<organism evidence="7">
    <name type="scientific">Arion vulgaris</name>
    <dbReference type="NCBI Taxonomy" id="1028688"/>
    <lineage>
        <taxon>Eukaryota</taxon>
        <taxon>Metazoa</taxon>
        <taxon>Spiralia</taxon>
        <taxon>Lophotrochozoa</taxon>
        <taxon>Mollusca</taxon>
        <taxon>Gastropoda</taxon>
        <taxon>Heterobranchia</taxon>
        <taxon>Euthyneura</taxon>
        <taxon>Panpulmonata</taxon>
        <taxon>Eupulmonata</taxon>
        <taxon>Stylommatophora</taxon>
        <taxon>Helicina</taxon>
        <taxon>Arionoidea</taxon>
        <taxon>Arionidae</taxon>
        <taxon>Arion</taxon>
    </lineage>
</organism>
<reference evidence="7" key="1">
    <citation type="submission" date="2014-12" db="EMBL/GenBank/DDBJ databases">
        <title>Insight into the proteome of Arion vulgaris.</title>
        <authorList>
            <person name="Aradska J."/>
            <person name="Bulat T."/>
            <person name="Smidak R."/>
            <person name="Sarate P."/>
            <person name="Gangsoo J."/>
            <person name="Sialana F."/>
            <person name="Bilban M."/>
            <person name="Lubec G."/>
        </authorList>
    </citation>
    <scope>NUCLEOTIDE SEQUENCE</scope>
    <source>
        <tissue evidence="7">Skin</tissue>
    </source>
</reference>
<protein>
    <recommendedName>
        <fullName evidence="6">RING-type domain-containing protein</fullName>
    </recommendedName>
</protein>
<keyword evidence="1" id="KW-0479">Metal-binding</keyword>
<evidence type="ECO:0000256" key="3">
    <source>
        <dbReference type="ARBA" id="ARBA00022833"/>
    </source>
</evidence>
<dbReference type="SUPFAM" id="SSF57850">
    <property type="entry name" value="RING/U-box"/>
    <property type="match status" value="1"/>
</dbReference>
<feature type="region of interest" description="Disordered" evidence="5">
    <location>
        <begin position="53"/>
        <end position="80"/>
    </location>
</feature>
<feature type="compositionally biased region" description="Low complexity" evidence="5">
    <location>
        <begin position="58"/>
        <end position="74"/>
    </location>
</feature>
<feature type="compositionally biased region" description="Basic and acidic residues" evidence="5">
    <location>
        <begin position="1"/>
        <end position="15"/>
    </location>
</feature>
<evidence type="ECO:0000259" key="6">
    <source>
        <dbReference type="PROSITE" id="PS50089"/>
    </source>
</evidence>
<feature type="non-terminal residue" evidence="7">
    <location>
        <position position="129"/>
    </location>
</feature>
<dbReference type="PROSITE" id="PS00518">
    <property type="entry name" value="ZF_RING_1"/>
    <property type="match status" value="1"/>
</dbReference>
<dbReference type="Gene3D" id="3.30.40.10">
    <property type="entry name" value="Zinc/RING finger domain, C3HC4 (zinc finger)"/>
    <property type="match status" value="1"/>
</dbReference>
<dbReference type="InterPro" id="IPR017907">
    <property type="entry name" value="Znf_RING_CS"/>
</dbReference>
<name>A0A0B7A663_9EUPU</name>
<feature type="domain" description="RING-type" evidence="6">
    <location>
        <begin position="97"/>
        <end position="123"/>
    </location>
</feature>
<keyword evidence="3" id="KW-0862">Zinc</keyword>
<dbReference type="GO" id="GO:0008270">
    <property type="term" value="F:zinc ion binding"/>
    <property type="evidence" value="ECO:0007669"/>
    <property type="project" value="UniProtKB-KW"/>
</dbReference>